<gene>
    <name evidence="2" type="ORF">MNBD_GAMMA13-789</name>
</gene>
<feature type="compositionally biased region" description="Pro residues" evidence="1">
    <location>
        <begin position="83"/>
        <end position="106"/>
    </location>
</feature>
<proteinExistence type="predicted"/>
<evidence type="ECO:0000256" key="1">
    <source>
        <dbReference type="SAM" id="MobiDB-lite"/>
    </source>
</evidence>
<evidence type="ECO:0000313" key="2">
    <source>
        <dbReference type="EMBL" id="VAW74683.1"/>
    </source>
</evidence>
<name>A0A3B0YEV3_9ZZZZ</name>
<feature type="region of interest" description="Disordered" evidence="1">
    <location>
        <begin position="51"/>
        <end position="160"/>
    </location>
</feature>
<reference evidence="2" key="1">
    <citation type="submission" date="2018-06" db="EMBL/GenBank/DDBJ databases">
        <authorList>
            <person name="Zhirakovskaya E."/>
        </authorList>
    </citation>
    <scope>NUCLEOTIDE SEQUENCE</scope>
</reference>
<sequence length="160" mass="15801">MNASKHLIALAIAATTVASQGAMAQETAEDSAYQWGRWAVLSPAAGGQPYQAHLAPGADNNYRPGDFFDPELQAQVAPSIAIPNPPGGLPPPVTVPNPPGSLPPGGDPRGGITTPPVAIQNPPGGLPPGGDPRGGNSTITPPVAVPNPGGQPPGGGPRGT</sequence>
<protein>
    <submittedName>
        <fullName evidence="2">Uncharacterized protein</fullName>
    </submittedName>
</protein>
<feature type="compositionally biased region" description="Pro residues" evidence="1">
    <location>
        <begin position="143"/>
        <end position="160"/>
    </location>
</feature>
<dbReference type="EMBL" id="UOFK01000062">
    <property type="protein sequence ID" value="VAW74683.1"/>
    <property type="molecule type" value="Genomic_DNA"/>
</dbReference>
<dbReference type="AlphaFoldDB" id="A0A3B0YEV3"/>
<accession>A0A3B0YEV3</accession>
<organism evidence="2">
    <name type="scientific">hydrothermal vent metagenome</name>
    <dbReference type="NCBI Taxonomy" id="652676"/>
    <lineage>
        <taxon>unclassified sequences</taxon>
        <taxon>metagenomes</taxon>
        <taxon>ecological metagenomes</taxon>
    </lineage>
</organism>